<evidence type="ECO:0000313" key="1">
    <source>
        <dbReference type="EMBL" id="KND99315.1"/>
    </source>
</evidence>
<reference evidence="2" key="1">
    <citation type="journal article" date="2015" name="BMC Genomics">
        <title>Draft genome of a commonly misdiagnosed multidrug resistant pathogen Candida auris.</title>
        <authorList>
            <person name="Chatterjee S."/>
            <person name="Alampalli S.V."/>
            <person name="Nageshan R.K."/>
            <person name="Chettiar S.T."/>
            <person name="Joshi S."/>
            <person name="Tatu U.S."/>
        </authorList>
    </citation>
    <scope>NUCLEOTIDE SEQUENCE [LARGE SCALE GENOMIC DNA]</scope>
    <source>
        <strain evidence="2">6684</strain>
    </source>
</reference>
<proteinExistence type="predicted"/>
<sequence length="157" mass="18289">MFLLPALTSLDLEGTNEGDYLSQALNVKMNVEEHNQCDGNHDEEDPGEVSLTKKIEVVKLALEVDKNWYWCHILQNCVHCGVRTTTLKKSPLWISGQQLLSWYMHQIQEFLEIQHSWTYFTMNANTNRHENILLLHQSPYSSLSRYYFSTRSPNIDA</sequence>
<dbReference type="VEuPathDB" id="FungiDB:QG37_03860"/>
<comment type="caution">
    <text evidence="1">The sequence shown here is derived from an EMBL/GenBank/DDBJ whole genome shotgun (WGS) entry which is preliminary data.</text>
</comment>
<dbReference type="EMBL" id="LGST01000025">
    <property type="protein sequence ID" value="KND99315.1"/>
    <property type="molecule type" value="Genomic_DNA"/>
</dbReference>
<dbReference type="AlphaFoldDB" id="A0A0L0NZZ0"/>
<evidence type="ECO:0000313" key="2">
    <source>
        <dbReference type="Proteomes" id="UP000037122"/>
    </source>
</evidence>
<organism evidence="1 2">
    <name type="scientific">Candidozyma auris</name>
    <name type="common">Yeast</name>
    <name type="synonym">Candida auris</name>
    <dbReference type="NCBI Taxonomy" id="498019"/>
    <lineage>
        <taxon>Eukaryota</taxon>
        <taxon>Fungi</taxon>
        <taxon>Dikarya</taxon>
        <taxon>Ascomycota</taxon>
        <taxon>Saccharomycotina</taxon>
        <taxon>Pichiomycetes</taxon>
        <taxon>Metschnikowiaceae</taxon>
        <taxon>Candidozyma</taxon>
    </lineage>
</organism>
<accession>A0A0L0NZZ0</accession>
<name>A0A0L0NZZ0_CANAR</name>
<protein>
    <submittedName>
        <fullName evidence="1">Uncharacterized protein</fullName>
    </submittedName>
</protein>
<gene>
    <name evidence="1" type="ORF">QG37_03860</name>
</gene>
<dbReference type="Proteomes" id="UP000037122">
    <property type="component" value="Unassembled WGS sequence"/>
</dbReference>